<comment type="caution">
    <text evidence="2">The sequence shown here is derived from an EMBL/GenBank/DDBJ whole genome shotgun (WGS) entry which is preliminary data.</text>
</comment>
<dbReference type="Proteomes" id="UP000237438">
    <property type="component" value="Unassembled WGS sequence"/>
</dbReference>
<feature type="region of interest" description="Disordered" evidence="1">
    <location>
        <begin position="251"/>
        <end position="365"/>
    </location>
</feature>
<feature type="non-terminal residue" evidence="2">
    <location>
        <position position="365"/>
    </location>
</feature>
<proteinExistence type="predicted"/>
<evidence type="ECO:0000313" key="2">
    <source>
        <dbReference type="EMBL" id="POS84627.1"/>
    </source>
</evidence>
<keyword evidence="3" id="KW-1185">Reference proteome</keyword>
<sequence>MEREVFSESEKRFLLTQILQASSIPSERMFMLFNECNEEPRWENIYLPKGRTLQECKAAFEVIRINTSPFATPNSPGFNRAYFNKRKAGMGSLEPSSSLTLESKRRLSGIRGQDIGGQIILPKLSPTESLASSSESLFGQHPILPRPASMDSGHSTLEVRGGHQHILSKPASMDFVPSALEIRGSHQHILPRPSQILDSGPSVPEITVKRRGRPPKAEVERRQQALARGELNNPLANMSQAQYIAPGDISGMASSSSMSSQVSTSSPKSGPVFKQKSGPLRQPGEGRFSLNDYIKPTDRQSPGKTKKKALAVSTSAGPESSTQKIPTKATSKVAPSPKTPISNILLTEAQNLEISPRKLDQQPSE</sequence>
<dbReference type="EMBL" id="PEDP01000928">
    <property type="protein sequence ID" value="POS84627.1"/>
    <property type="molecule type" value="Genomic_DNA"/>
</dbReference>
<dbReference type="AlphaFoldDB" id="A0A2S4PRG0"/>
<reference evidence="2 3" key="1">
    <citation type="submission" date="2017-10" db="EMBL/GenBank/DDBJ databases">
        <title>Development of genomic resources for the powdery mildew, Erysiphe pulchra.</title>
        <authorList>
            <person name="Wadl P.A."/>
            <person name="Mack B.M."/>
            <person name="Moore G."/>
            <person name="Beltz S.B."/>
        </authorList>
    </citation>
    <scope>NUCLEOTIDE SEQUENCE [LARGE SCALE GENOMIC DNA]</scope>
    <source>
        <strain evidence="2">Cflorida</strain>
    </source>
</reference>
<evidence type="ECO:0000313" key="3">
    <source>
        <dbReference type="Proteomes" id="UP000237438"/>
    </source>
</evidence>
<feature type="compositionally biased region" description="Low complexity" evidence="1">
    <location>
        <begin position="251"/>
        <end position="269"/>
    </location>
</feature>
<feature type="region of interest" description="Disordered" evidence="1">
    <location>
        <begin position="191"/>
        <end position="231"/>
    </location>
</feature>
<protein>
    <submittedName>
        <fullName evidence="2">Uncharacterized protein</fullName>
    </submittedName>
</protein>
<name>A0A2S4PRG0_9PEZI</name>
<feature type="compositionally biased region" description="Basic and acidic residues" evidence="1">
    <location>
        <begin position="355"/>
        <end position="365"/>
    </location>
</feature>
<dbReference type="OrthoDB" id="5371646at2759"/>
<feature type="compositionally biased region" description="Polar residues" evidence="1">
    <location>
        <begin position="339"/>
        <end position="353"/>
    </location>
</feature>
<organism evidence="2 3">
    <name type="scientific">Erysiphe pulchra</name>
    <dbReference type="NCBI Taxonomy" id="225359"/>
    <lineage>
        <taxon>Eukaryota</taxon>
        <taxon>Fungi</taxon>
        <taxon>Dikarya</taxon>
        <taxon>Ascomycota</taxon>
        <taxon>Pezizomycotina</taxon>
        <taxon>Leotiomycetes</taxon>
        <taxon>Erysiphales</taxon>
        <taxon>Erysiphaceae</taxon>
        <taxon>Erysiphe</taxon>
    </lineage>
</organism>
<gene>
    <name evidence="2" type="ORF">EPUL_003984</name>
</gene>
<evidence type="ECO:0000256" key="1">
    <source>
        <dbReference type="SAM" id="MobiDB-lite"/>
    </source>
</evidence>
<accession>A0A2S4PRG0</accession>
<feature type="compositionally biased region" description="Polar residues" evidence="1">
    <location>
        <begin position="312"/>
        <end position="330"/>
    </location>
</feature>